<feature type="compositionally biased region" description="Polar residues" evidence="1">
    <location>
        <begin position="299"/>
        <end position="310"/>
    </location>
</feature>
<feature type="compositionally biased region" description="Low complexity" evidence="1">
    <location>
        <begin position="21"/>
        <end position="40"/>
    </location>
</feature>
<feature type="compositionally biased region" description="Polar residues" evidence="1">
    <location>
        <begin position="317"/>
        <end position="339"/>
    </location>
</feature>
<dbReference type="AlphaFoldDB" id="A0A9W4JE92"/>
<proteinExistence type="predicted"/>
<gene>
    <name evidence="2" type="ORF">PSALAMII_LOCUS7433</name>
</gene>
<dbReference type="Proteomes" id="UP001152646">
    <property type="component" value="Unassembled WGS sequence"/>
</dbReference>
<feature type="compositionally biased region" description="Low complexity" evidence="1">
    <location>
        <begin position="274"/>
        <end position="293"/>
    </location>
</feature>
<feature type="region of interest" description="Disordered" evidence="1">
    <location>
        <begin position="1"/>
        <end position="688"/>
    </location>
</feature>
<feature type="compositionally biased region" description="Low complexity" evidence="1">
    <location>
        <begin position="487"/>
        <end position="501"/>
    </location>
</feature>
<feature type="compositionally biased region" description="Basic and acidic residues" evidence="1">
    <location>
        <begin position="584"/>
        <end position="593"/>
    </location>
</feature>
<accession>A0A9W4JE92</accession>
<dbReference type="EMBL" id="CAJVPA010000197">
    <property type="protein sequence ID" value="CAG8394489.1"/>
    <property type="molecule type" value="Genomic_DNA"/>
</dbReference>
<feature type="compositionally biased region" description="Basic and acidic residues" evidence="1">
    <location>
        <begin position="401"/>
        <end position="421"/>
    </location>
</feature>
<feature type="compositionally biased region" description="Low complexity" evidence="1">
    <location>
        <begin position="519"/>
        <end position="532"/>
    </location>
</feature>
<organism evidence="2 3">
    <name type="scientific">Penicillium salamii</name>
    <dbReference type="NCBI Taxonomy" id="1612424"/>
    <lineage>
        <taxon>Eukaryota</taxon>
        <taxon>Fungi</taxon>
        <taxon>Dikarya</taxon>
        <taxon>Ascomycota</taxon>
        <taxon>Pezizomycotina</taxon>
        <taxon>Eurotiomycetes</taxon>
        <taxon>Eurotiomycetidae</taxon>
        <taxon>Eurotiales</taxon>
        <taxon>Aspergillaceae</taxon>
        <taxon>Penicillium</taxon>
    </lineage>
</organism>
<evidence type="ECO:0000313" key="2">
    <source>
        <dbReference type="EMBL" id="CAG8394489.1"/>
    </source>
</evidence>
<feature type="compositionally biased region" description="Low complexity" evidence="1">
    <location>
        <begin position="628"/>
        <end position="638"/>
    </location>
</feature>
<feature type="compositionally biased region" description="Polar residues" evidence="1">
    <location>
        <begin position="237"/>
        <end position="267"/>
    </location>
</feature>
<name>A0A9W4JE92_9EURO</name>
<evidence type="ECO:0000313" key="3">
    <source>
        <dbReference type="Proteomes" id="UP001152646"/>
    </source>
</evidence>
<feature type="compositionally biased region" description="Polar residues" evidence="1">
    <location>
        <begin position="423"/>
        <end position="432"/>
    </location>
</feature>
<feature type="compositionally biased region" description="Polar residues" evidence="1">
    <location>
        <begin position="668"/>
        <end position="678"/>
    </location>
</feature>
<comment type="caution">
    <text evidence="2">The sequence shown here is derived from an EMBL/GenBank/DDBJ whole genome shotgun (WGS) entry which is preliminary data.</text>
</comment>
<evidence type="ECO:0008006" key="4">
    <source>
        <dbReference type="Google" id="ProtNLM"/>
    </source>
</evidence>
<protein>
    <recommendedName>
        <fullName evidence="4">Mucin-7</fullName>
    </recommendedName>
</protein>
<feature type="compositionally biased region" description="Low complexity" evidence="1">
    <location>
        <begin position="598"/>
        <end position="613"/>
    </location>
</feature>
<dbReference type="OrthoDB" id="3600083at2759"/>
<reference evidence="2" key="1">
    <citation type="submission" date="2021-07" db="EMBL/GenBank/DDBJ databases">
        <authorList>
            <person name="Branca A.L. A."/>
        </authorList>
    </citation>
    <scope>NUCLEOTIDE SEQUENCE</scope>
</reference>
<feature type="compositionally biased region" description="Basic and acidic residues" evidence="1">
    <location>
        <begin position="218"/>
        <end position="227"/>
    </location>
</feature>
<feature type="compositionally biased region" description="Basic and acidic residues" evidence="1">
    <location>
        <begin position="152"/>
        <end position="163"/>
    </location>
</feature>
<evidence type="ECO:0000256" key="1">
    <source>
        <dbReference type="SAM" id="MobiDB-lite"/>
    </source>
</evidence>
<sequence>MSDNPHHPGVRSLLAKFENQSPIASPPSRGRSPAASDSSGTARQLSKVRASFVTVDGVIQSNPASPLRKTSGRSDSPGIFGPKINSEQTESGRQTMASPTPPSHQKHTQNATLGRIMADGRPDQGNETKGQPDQSAKEIPTTPTETAPKLDPTPEKTEKDVSVRSKSATSDTPSQNSDSSAKAKKSSPLGPARSAASKPKVTAAPSAKPASNTHPKPSAREIAKERSNSLAHKPSRVSLNPKTTARSTRGATPAQDTSKPTGASAPTRSGVKSPARPARATGSTAASTQSSAGKLGSTGAPSTRGATSSTLHRKPSTLKSAVGNQHATAPTTVRRQASRPSLPAQPAGDAHAKPVNEGFLARMMRPTASSASKLSQEKADSKPAAKTTTAHRAPRPSVGRTTERGTSEVKPKSTLRPHGEKSQALNKGSVPQKNGLKPPQKKQESEKENIAETTNASPKEPVLAKPAQVVVTEQPEATAKSAEEKATPVQVEESVPEAAVESNEKPTELAEPIVEETPVEAPTPAEEPLEVPVKTEAIVESIPEVVEENSGDKAATEEAAEPSPAQPKEVAEEPVANSEFTSNDDSKVSEKQEAIATEPESIEVSKSVEPPVEVSEKKEVTPEPGPSEEPTQETTTETETAETETAEVKPAEEVSADVQSKEPAPAVQHSSEAESSNVALDITNLALH</sequence>
<feature type="compositionally biased region" description="Polar residues" evidence="1">
    <location>
        <begin position="85"/>
        <end position="98"/>
    </location>
</feature>
<feature type="compositionally biased region" description="Polar residues" evidence="1">
    <location>
        <begin position="164"/>
        <end position="176"/>
    </location>
</feature>
<feature type="compositionally biased region" description="Basic and acidic residues" evidence="1">
    <location>
        <begin position="441"/>
        <end position="450"/>
    </location>
</feature>